<protein>
    <submittedName>
        <fullName evidence="2">Uncharacterized protein</fullName>
    </submittedName>
</protein>
<comment type="caution">
    <text evidence="2">The sequence shown here is derived from an EMBL/GenBank/DDBJ whole genome shotgun (WGS) entry which is preliminary data.</text>
</comment>
<dbReference type="EMBL" id="VOHS01000086">
    <property type="protein sequence ID" value="TWV89736.1"/>
    <property type="molecule type" value="Genomic_DNA"/>
</dbReference>
<evidence type="ECO:0000256" key="1">
    <source>
        <dbReference type="SAM" id="Phobius"/>
    </source>
</evidence>
<dbReference type="Proteomes" id="UP000318815">
    <property type="component" value="Unassembled WGS sequence"/>
</dbReference>
<feature type="transmembrane region" description="Helical" evidence="1">
    <location>
        <begin position="84"/>
        <end position="105"/>
    </location>
</feature>
<feature type="transmembrane region" description="Helical" evidence="1">
    <location>
        <begin position="43"/>
        <end position="72"/>
    </location>
</feature>
<keyword evidence="3" id="KW-1185">Reference proteome</keyword>
<name>A0A5C6LJJ6_9BACT</name>
<organism evidence="2 3">
    <name type="scientific">Chitinophaga pinensis</name>
    <dbReference type="NCBI Taxonomy" id="79329"/>
    <lineage>
        <taxon>Bacteria</taxon>
        <taxon>Pseudomonadati</taxon>
        <taxon>Bacteroidota</taxon>
        <taxon>Chitinophagia</taxon>
        <taxon>Chitinophagales</taxon>
        <taxon>Chitinophagaceae</taxon>
        <taxon>Chitinophaga</taxon>
    </lineage>
</organism>
<keyword evidence="1" id="KW-0812">Transmembrane</keyword>
<keyword evidence="1" id="KW-0472">Membrane</keyword>
<sequence length="120" mass="13464">MDNEECVTQQILTDCIDCTIIACTSFLTRVALLLSTPAAGVSAIQFVSALFIGGVYDLSVACLIVIPFVLQLWLQNDFIYRKKILPFVTGMFLLVMGYCFLRISYRRIITKSCITFCCII</sequence>
<reference evidence="2 3" key="1">
    <citation type="submission" date="2019-08" db="EMBL/GenBank/DDBJ databases">
        <title>Whole genome sequencing of chitin degrading bacteria Chitinophaga pinensis YS16.</title>
        <authorList>
            <person name="Singh R.P."/>
            <person name="Manchanda G."/>
            <person name="Maurya I.K."/>
            <person name="Joshi N.K."/>
            <person name="Srivastava A.K."/>
        </authorList>
    </citation>
    <scope>NUCLEOTIDE SEQUENCE [LARGE SCALE GENOMIC DNA]</scope>
    <source>
        <strain evidence="2 3">YS-16</strain>
    </source>
</reference>
<accession>A0A5C6LJJ6</accession>
<dbReference type="AlphaFoldDB" id="A0A5C6LJJ6"/>
<evidence type="ECO:0000313" key="3">
    <source>
        <dbReference type="Proteomes" id="UP000318815"/>
    </source>
</evidence>
<proteinExistence type="predicted"/>
<dbReference type="RefSeq" id="WP_146308500.1">
    <property type="nucleotide sequence ID" value="NZ_VOHS01000086.1"/>
</dbReference>
<evidence type="ECO:0000313" key="2">
    <source>
        <dbReference type="EMBL" id="TWV89736.1"/>
    </source>
</evidence>
<gene>
    <name evidence="2" type="ORF">FEF09_29795</name>
</gene>
<keyword evidence="1" id="KW-1133">Transmembrane helix</keyword>